<evidence type="ECO:0000313" key="3">
    <source>
        <dbReference type="Proteomes" id="UP000677804"/>
    </source>
</evidence>
<dbReference type="RefSeq" id="WP_207339502.1">
    <property type="nucleotide sequence ID" value="NZ_CP074405.1"/>
</dbReference>
<evidence type="ECO:0000256" key="1">
    <source>
        <dbReference type="SAM" id="MobiDB-lite"/>
    </source>
</evidence>
<keyword evidence="3" id="KW-1185">Reference proteome</keyword>
<organism evidence="2 3">
    <name type="scientific">Cellulomonas wangleii</name>
    <dbReference type="NCBI Taxonomy" id="2816956"/>
    <lineage>
        <taxon>Bacteria</taxon>
        <taxon>Bacillati</taxon>
        <taxon>Actinomycetota</taxon>
        <taxon>Actinomycetes</taxon>
        <taxon>Micrococcales</taxon>
        <taxon>Cellulomonadaceae</taxon>
        <taxon>Cellulomonas</taxon>
    </lineage>
</organism>
<reference evidence="2 3" key="1">
    <citation type="submission" date="2021-05" db="EMBL/GenBank/DDBJ databases">
        <title>Novel species in genus Cellulomonas.</title>
        <authorList>
            <person name="Zhang G."/>
        </authorList>
    </citation>
    <scope>NUCLEOTIDE SEQUENCE [LARGE SCALE GENOMIC DNA]</scope>
    <source>
        <strain evidence="3">zg-ZUI222</strain>
    </source>
</reference>
<accession>A0ABX8D388</accession>
<evidence type="ECO:0000313" key="2">
    <source>
        <dbReference type="EMBL" id="QVI61929.1"/>
    </source>
</evidence>
<feature type="region of interest" description="Disordered" evidence="1">
    <location>
        <begin position="218"/>
        <end position="249"/>
    </location>
</feature>
<dbReference type="EMBL" id="CP074405">
    <property type="protein sequence ID" value="QVI61929.1"/>
    <property type="molecule type" value="Genomic_DNA"/>
</dbReference>
<protein>
    <submittedName>
        <fullName evidence="2">Uncharacterized protein</fullName>
    </submittedName>
</protein>
<gene>
    <name evidence="2" type="ORF">KG103_16090</name>
</gene>
<proteinExistence type="predicted"/>
<feature type="compositionally biased region" description="Pro residues" evidence="1">
    <location>
        <begin position="221"/>
        <end position="233"/>
    </location>
</feature>
<name>A0ABX8D388_9CELL</name>
<sequence>MSPHRRPPGSPDPAVPSDDDLAALITGALHRRARTAPDPAEVADRLAASVGRRTPPRAVALRRGGQVLAAGVVTGSIAVAAGGAAAAANPYSRVAVAFEGAARTVGIDVSFMPDGYTREQDEALWAAGYETEELDALAALWGTDRIETKARTGQMLLDGLEVPVAPGSVPSPNPGEDQSEAFWAAGYTFEDLTVLTELWGVEPFDAKVRAGQAVLDGEALPIPPGSAPSPAVPAPLDRAPAVGPAAEDG</sequence>
<dbReference type="Proteomes" id="UP000677804">
    <property type="component" value="Chromosome"/>
</dbReference>